<evidence type="ECO:0000313" key="7">
    <source>
        <dbReference type="Proteomes" id="UP000325577"/>
    </source>
</evidence>
<organism evidence="6 7">
    <name type="scientific">Nyssa sinensis</name>
    <dbReference type="NCBI Taxonomy" id="561372"/>
    <lineage>
        <taxon>Eukaryota</taxon>
        <taxon>Viridiplantae</taxon>
        <taxon>Streptophyta</taxon>
        <taxon>Embryophyta</taxon>
        <taxon>Tracheophyta</taxon>
        <taxon>Spermatophyta</taxon>
        <taxon>Magnoliopsida</taxon>
        <taxon>eudicotyledons</taxon>
        <taxon>Gunneridae</taxon>
        <taxon>Pentapetalae</taxon>
        <taxon>asterids</taxon>
        <taxon>Cornales</taxon>
        <taxon>Nyssaceae</taxon>
        <taxon>Nyssa</taxon>
    </lineage>
</organism>
<evidence type="ECO:0000313" key="6">
    <source>
        <dbReference type="EMBL" id="KAA8537057.1"/>
    </source>
</evidence>
<dbReference type="InterPro" id="IPR007656">
    <property type="entry name" value="GTD-bd"/>
</dbReference>
<comment type="subcellular location">
    <subcellularLocation>
        <location evidence="1">Membrane</location>
        <topology evidence="1">Single-pass membrane protein</topology>
    </subcellularLocation>
</comment>
<dbReference type="InterPro" id="IPR039306">
    <property type="entry name" value="MYOB"/>
</dbReference>
<keyword evidence="7" id="KW-1185">Reference proteome</keyword>
<keyword evidence="4" id="KW-0472">Membrane</keyword>
<protein>
    <recommendedName>
        <fullName evidence="5">GTD-binding domain-containing protein</fullName>
    </recommendedName>
</protein>
<dbReference type="EMBL" id="CM018039">
    <property type="protein sequence ID" value="KAA8537057.1"/>
    <property type="molecule type" value="Genomic_DNA"/>
</dbReference>
<dbReference type="GO" id="GO:0080115">
    <property type="term" value="F:myosin XI tail binding"/>
    <property type="evidence" value="ECO:0007669"/>
    <property type="project" value="UniProtKB-ARBA"/>
</dbReference>
<proteinExistence type="predicted"/>
<dbReference type="PANTHER" id="PTHR31448">
    <property type="entry name" value="MYOSIN-BINDING PROTEIN 2"/>
    <property type="match status" value="1"/>
</dbReference>
<evidence type="ECO:0000256" key="1">
    <source>
        <dbReference type="ARBA" id="ARBA00004167"/>
    </source>
</evidence>
<evidence type="ECO:0000259" key="5">
    <source>
        <dbReference type="Pfam" id="PF04576"/>
    </source>
</evidence>
<dbReference type="Pfam" id="PF04576">
    <property type="entry name" value="Zein-binding"/>
    <property type="match status" value="1"/>
</dbReference>
<dbReference type="AlphaFoldDB" id="A0A5J5B5H4"/>
<dbReference type="OrthoDB" id="1047602at2759"/>
<reference evidence="6 7" key="1">
    <citation type="submission" date="2019-09" db="EMBL/GenBank/DDBJ databases">
        <title>A chromosome-level genome assembly of the Chinese tupelo Nyssa sinensis.</title>
        <authorList>
            <person name="Yang X."/>
            <person name="Kang M."/>
            <person name="Yang Y."/>
            <person name="Xiong H."/>
            <person name="Wang M."/>
            <person name="Zhang Z."/>
            <person name="Wang Z."/>
            <person name="Wu H."/>
            <person name="Ma T."/>
            <person name="Liu J."/>
            <person name="Xi Z."/>
        </authorList>
    </citation>
    <scope>NUCLEOTIDE SEQUENCE [LARGE SCALE GENOMIC DNA]</scope>
    <source>
        <strain evidence="6">J267</strain>
        <tissue evidence="6">Leaf</tissue>
    </source>
</reference>
<accession>A0A5J5B5H4</accession>
<name>A0A5J5B5H4_9ASTE</name>
<dbReference type="GO" id="GO:0016020">
    <property type="term" value="C:membrane"/>
    <property type="evidence" value="ECO:0007669"/>
    <property type="project" value="UniProtKB-SubCell"/>
</dbReference>
<sequence length="108" mass="12103">MTNDLDRVDAYKLAVVNNGRQSSGMLSERRSMKDSARVGEDLKFLLSKLSATRGIELSLNDMIPKVNLMAALYKELEEERNASAVAANQMMAMITRLKEEKATPVWKP</sequence>
<evidence type="ECO:0000256" key="4">
    <source>
        <dbReference type="ARBA" id="ARBA00023136"/>
    </source>
</evidence>
<evidence type="ECO:0000256" key="3">
    <source>
        <dbReference type="ARBA" id="ARBA00022989"/>
    </source>
</evidence>
<keyword evidence="3" id="KW-1133">Transmembrane helix</keyword>
<evidence type="ECO:0000256" key="2">
    <source>
        <dbReference type="ARBA" id="ARBA00022692"/>
    </source>
</evidence>
<keyword evidence="2" id="KW-0812">Transmembrane</keyword>
<gene>
    <name evidence="6" type="ORF">F0562_029535</name>
</gene>
<dbReference type="PANTHER" id="PTHR31448:SF32">
    <property type="entry name" value="MYOSIN-BINDING PROTEIN 1"/>
    <property type="match status" value="1"/>
</dbReference>
<dbReference type="Proteomes" id="UP000325577">
    <property type="component" value="Linkage Group LG16"/>
</dbReference>
<feature type="domain" description="GTD-binding" evidence="5">
    <location>
        <begin position="67"/>
        <end position="103"/>
    </location>
</feature>